<dbReference type="AlphaFoldDB" id="A0A6A4PS25"/>
<name>A0A6A4PS25_LUPAL</name>
<gene>
    <name evidence="3" type="ORF">Lalb_Chr11g0070431</name>
</gene>
<organism evidence="3 4">
    <name type="scientific">Lupinus albus</name>
    <name type="common">White lupine</name>
    <name type="synonym">Lupinus termis</name>
    <dbReference type="NCBI Taxonomy" id="3870"/>
    <lineage>
        <taxon>Eukaryota</taxon>
        <taxon>Viridiplantae</taxon>
        <taxon>Streptophyta</taxon>
        <taxon>Embryophyta</taxon>
        <taxon>Tracheophyta</taxon>
        <taxon>Spermatophyta</taxon>
        <taxon>Magnoliopsida</taxon>
        <taxon>eudicotyledons</taxon>
        <taxon>Gunneridae</taxon>
        <taxon>Pentapetalae</taxon>
        <taxon>rosids</taxon>
        <taxon>fabids</taxon>
        <taxon>Fabales</taxon>
        <taxon>Fabaceae</taxon>
        <taxon>Papilionoideae</taxon>
        <taxon>50 kb inversion clade</taxon>
        <taxon>genistoids sensu lato</taxon>
        <taxon>core genistoids</taxon>
        <taxon>Genisteae</taxon>
        <taxon>Lupinus</taxon>
    </lineage>
</organism>
<dbReference type="EMBL" id="WOCE01000011">
    <property type="protein sequence ID" value="KAE9604343.1"/>
    <property type="molecule type" value="Genomic_DNA"/>
</dbReference>
<sequence>MAGLHRPGSSNSSSSYFHHPSSISPHFPSEQSHPDCSSLLFPQSHSLSFPYFHNSKFNSNFFFLSLLFGTNCPSFTFFHYSSYLKPKVCITTNTSSSLSIVCFCPWWLSL</sequence>
<feature type="region of interest" description="Disordered" evidence="1">
    <location>
        <begin position="1"/>
        <end position="35"/>
    </location>
</feature>
<keyword evidence="2" id="KW-0812">Transmembrane</keyword>
<reference evidence="4" key="1">
    <citation type="journal article" date="2020" name="Nat. Commun.">
        <title>Genome sequence of the cluster root forming white lupin.</title>
        <authorList>
            <person name="Hufnagel B."/>
            <person name="Marques A."/>
            <person name="Soriano A."/>
            <person name="Marques L."/>
            <person name="Divol F."/>
            <person name="Doumas P."/>
            <person name="Sallet E."/>
            <person name="Mancinotti D."/>
            <person name="Carrere S."/>
            <person name="Marande W."/>
            <person name="Arribat S."/>
            <person name="Keller J."/>
            <person name="Huneau C."/>
            <person name="Blein T."/>
            <person name="Aime D."/>
            <person name="Laguerre M."/>
            <person name="Taylor J."/>
            <person name="Schubert V."/>
            <person name="Nelson M."/>
            <person name="Geu-Flores F."/>
            <person name="Crespi M."/>
            <person name="Gallardo-Guerrero K."/>
            <person name="Delaux P.-M."/>
            <person name="Salse J."/>
            <person name="Berges H."/>
            <person name="Guyot R."/>
            <person name="Gouzy J."/>
            <person name="Peret B."/>
        </authorList>
    </citation>
    <scope>NUCLEOTIDE SEQUENCE [LARGE SCALE GENOMIC DNA]</scope>
    <source>
        <strain evidence="4">cv. Amiga</strain>
    </source>
</reference>
<feature type="transmembrane region" description="Helical" evidence="2">
    <location>
        <begin position="61"/>
        <end position="81"/>
    </location>
</feature>
<evidence type="ECO:0000313" key="4">
    <source>
        <dbReference type="Proteomes" id="UP000447434"/>
    </source>
</evidence>
<evidence type="ECO:0000256" key="1">
    <source>
        <dbReference type="SAM" id="MobiDB-lite"/>
    </source>
</evidence>
<comment type="caution">
    <text evidence="3">The sequence shown here is derived from an EMBL/GenBank/DDBJ whole genome shotgun (WGS) entry which is preliminary data.</text>
</comment>
<evidence type="ECO:0000256" key="2">
    <source>
        <dbReference type="SAM" id="Phobius"/>
    </source>
</evidence>
<dbReference type="Proteomes" id="UP000447434">
    <property type="component" value="Chromosome 11"/>
</dbReference>
<proteinExistence type="predicted"/>
<accession>A0A6A4PS25</accession>
<keyword evidence="2" id="KW-0472">Membrane</keyword>
<feature type="compositionally biased region" description="Low complexity" evidence="1">
    <location>
        <begin position="1"/>
        <end position="29"/>
    </location>
</feature>
<protein>
    <submittedName>
        <fullName evidence="3">Uncharacterized protein</fullName>
    </submittedName>
</protein>
<keyword evidence="2" id="KW-1133">Transmembrane helix</keyword>
<evidence type="ECO:0000313" key="3">
    <source>
        <dbReference type="EMBL" id="KAE9604343.1"/>
    </source>
</evidence>
<keyword evidence="4" id="KW-1185">Reference proteome</keyword>